<dbReference type="Pfam" id="PF21992">
    <property type="entry name" value="DUF6927"/>
    <property type="match status" value="1"/>
</dbReference>
<proteinExistence type="predicted"/>
<reference evidence="2" key="1">
    <citation type="journal article" date="2020" name="Stud. Mycol.">
        <title>101 Dothideomycetes genomes: a test case for predicting lifestyles and emergence of pathogens.</title>
        <authorList>
            <person name="Haridas S."/>
            <person name="Albert R."/>
            <person name="Binder M."/>
            <person name="Bloem J."/>
            <person name="Labutti K."/>
            <person name="Salamov A."/>
            <person name="Andreopoulos B."/>
            <person name="Baker S."/>
            <person name="Barry K."/>
            <person name="Bills G."/>
            <person name="Bluhm B."/>
            <person name="Cannon C."/>
            <person name="Castanera R."/>
            <person name="Culley D."/>
            <person name="Daum C."/>
            <person name="Ezra D."/>
            <person name="Gonzalez J."/>
            <person name="Henrissat B."/>
            <person name="Kuo A."/>
            <person name="Liang C."/>
            <person name="Lipzen A."/>
            <person name="Lutzoni F."/>
            <person name="Magnuson J."/>
            <person name="Mondo S."/>
            <person name="Nolan M."/>
            <person name="Ohm R."/>
            <person name="Pangilinan J."/>
            <person name="Park H.-J."/>
            <person name="Ramirez L."/>
            <person name="Alfaro M."/>
            <person name="Sun H."/>
            <person name="Tritt A."/>
            <person name="Yoshinaga Y."/>
            <person name="Zwiers L.-H."/>
            <person name="Turgeon B."/>
            <person name="Goodwin S."/>
            <person name="Spatafora J."/>
            <person name="Crous P."/>
            <person name="Grigoriev I."/>
        </authorList>
    </citation>
    <scope>NUCLEOTIDE SEQUENCE</scope>
    <source>
        <strain evidence="2">CBS 480.64</strain>
    </source>
</reference>
<gene>
    <name evidence="2" type="ORF">K470DRAFT_273511</name>
</gene>
<dbReference type="EMBL" id="MU006060">
    <property type="protein sequence ID" value="KAF2857196.1"/>
    <property type="molecule type" value="Genomic_DNA"/>
</dbReference>
<feature type="domain" description="DUF6927" evidence="1">
    <location>
        <begin position="112"/>
        <end position="185"/>
    </location>
</feature>
<dbReference type="Proteomes" id="UP000799421">
    <property type="component" value="Unassembled WGS sequence"/>
</dbReference>
<protein>
    <recommendedName>
        <fullName evidence="1">DUF6927 domain-containing protein</fullName>
    </recommendedName>
</protein>
<dbReference type="OrthoDB" id="10293506at2759"/>
<sequence>MGWLSMPRSSMTPHSTPKSYLDAQFTYDRRDAEGKGRALRVVASSCLRNKVWYAAVTPSTDGIDEPTIAVVCLVSWNPRAKDGFVFAYKDMDETMGPNEAACPERILSLLGDTDNASALNWRRRCLDRLAQRSERPLEHGMHIRLPHPIKFVDGHEGTDFVVHKRGRKIALAKLGSDFPGYRISGLRDMPWTIVPPPTQTRVHKTVFG</sequence>
<evidence type="ECO:0000313" key="3">
    <source>
        <dbReference type="Proteomes" id="UP000799421"/>
    </source>
</evidence>
<evidence type="ECO:0000259" key="1">
    <source>
        <dbReference type="Pfam" id="PF21992"/>
    </source>
</evidence>
<dbReference type="InterPro" id="IPR053845">
    <property type="entry name" value="DUF6927"/>
</dbReference>
<name>A0A6A7BP93_9PEZI</name>
<dbReference type="AlphaFoldDB" id="A0A6A7BP93"/>
<evidence type="ECO:0000313" key="2">
    <source>
        <dbReference type="EMBL" id="KAF2857196.1"/>
    </source>
</evidence>
<organism evidence="2 3">
    <name type="scientific">Piedraia hortae CBS 480.64</name>
    <dbReference type="NCBI Taxonomy" id="1314780"/>
    <lineage>
        <taxon>Eukaryota</taxon>
        <taxon>Fungi</taxon>
        <taxon>Dikarya</taxon>
        <taxon>Ascomycota</taxon>
        <taxon>Pezizomycotina</taxon>
        <taxon>Dothideomycetes</taxon>
        <taxon>Dothideomycetidae</taxon>
        <taxon>Capnodiales</taxon>
        <taxon>Piedraiaceae</taxon>
        <taxon>Piedraia</taxon>
    </lineage>
</organism>
<accession>A0A6A7BP93</accession>
<keyword evidence="3" id="KW-1185">Reference proteome</keyword>